<dbReference type="InterPro" id="IPR015096">
    <property type="entry name" value="FUBP_C"/>
</dbReference>
<evidence type="ECO:0000313" key="8">
    <source>
        <dbReference type="Proteomes" id="UP000054630"/>
    </source>
</evidence>
<gene>
    <name evidence="7" type="primary">Khsrp</name>
    <name evidence="7" type="ORF">T07_11335</name>
</gene>
<evidence type="ECO:0000259" key="6">
    <source>
        <dbReference type="SMART" id="SM00322"/>
    </source>
</evidence>
<dbReference type="SMART" id="SM00322">
    <property type="entry name" value="KH"/>
    <property type="match status" value="4"/>
</dbReference>
<evidence type="ECO:0000256" key="4">
    <source>
        <dbReference type="PROSITE-ProRule" id="PRU00117"/>
    </source>
</evidence>
<evidence type="ECO:0000313" key="7">
    <source>
        <dbReference type="EMBL" id="KRX28054.1"/>
    </source>
</evidence>
<dbReference type="PROSITE" id="PS50084">
    <property type="entry name" value="KH_TYPE_1"/>
    <property type="match status" value="4"/>
</dbReference>
<protein>
    <submittedName>
        <fullName evidence="7">Far upstream element-binding protein 2</fullName>
    </submittedName>
</protein>
<dbReference type="CDD" id="cd22398">
    <property type="entry name" value="KH-I_FUBP_rpt3"/>
    <property type="match status" value="1"/>
</dbReference>
<dbReference type="CDD" id="cd22396">
    <property type="entry name" value="KH-I_FUBP_rpt1"/>
    <property type="match status" value="1"/>
</dbReference>
<dbReference type="GO" id="GO:0006355">
    <property type="term" value="P:regulation of DNA-templated transcription"/>
    <property type="evidence" value="ECO:0007669"/>
    <property type="project" value="InterPro"/>
</dbReference>
<sequence length="735" mass="79562">MSVVLTVDLSDVPVVGVLFKRFSLMESDQLRQVDFADAVKRAREVRLAAEVRTNDPSKRPHDNGEDTPAKRLNMPGNPISALGNNHGPDSVIIDHLEVPDSCVGLIIGRGGESINQIQSESGCRVQMSQTPPFDVNGKPMRGCTLTGPSSSVEKAKQMISSIVTKAGETMSLSRGQPVYGSNGPSVLYSSSGSGSAGSDKTITTEMFIPGTKCGLVIGKGGETIKSLQERAGVKMVMIQESNQPSGLPKPLRIIGEPNKVEYAKQLIEEIMNSKHDMNEYGSLTDASKKIGEVIVPKHAVGSIIGRGGETIRRLTSESGARIQFKIGEDHNAPERTAVISGTMEQIDRATRMITDLVNKSASVLLEASAYDCCNFEIFFFRTKNTLMFVFFHDSVYNKVDEVLIDIFCVDGCDSDIFYMHVPANKTGLVIGKGGETIKQINMDSGARVELSRETAPNDWEKVFVIRGTPYQINHATHLIRIKVGDIPPGTPVPPFPTVEQQQQVGYPYPSYNPSANAAAPGAGSQDPAAWAAYYAQYYQQSGGVPYGQAYTGAAATNPNPVNQSSPSINPQTGQPDYTAQWIEYYRTIGRHDQATAILEAQALGNQAQNVQQSSQIPGSTPVQTYPYSQPQSQYGYGQQPTAPAAQPYPYATQLVFALDILAAPARKASASSLPLAHDCTARHVQVKMLNPSQTAFTSCCWNAPLQLTDSRVDSWQSRTETAADKRTVGLLACRE</sequence>
<dbReference type="InterPro" id="IPR036612">
    <property type="entry name" value="KH_dom_type_1_sf"/>
</dbReference>
<dbReference type="EMBL" id="JYDL01000001">
    <property type="protein sequence ID" value="KRX28054.1"/>
    <property type="molecule type" value="Genomic_DNA"/>
</dbReference>
<feature type="region of interest" description="Disordered" evidence="5">
    <location>
        <begin position="609"/>
        <end position="642"/>
    </location>
</feature>
<comment type="caution">
    <text evidence="7">The sequence shown here is derived from an EMBL/GenBank/DDBJ whole genome shotgun (WGS) entry which is preliminary data.</text>
</comment>
<dbReference type="Pfam" id="PF09005">
    <property type="entry name" value="FUBP_C"/>
    <property type="match status" value="1"/>
</dbReference>
<evidence type="ECO:0000256" key="1">
    <source>
        <dbReference type="ARBA" id="ARBA00004123"/>
    </source>
</evidence>
<dbReference type="InterPro" id="IPR004088">
    <property type="entry name" value="KH_dom_type_1"/>
</dbReference>
<accession>A0A0V0SN82</accession>
<name>A0A0V0SN82_9BILA</name>
<dbReference type="OrthoDB" id="5204190at2759"/>
<keyword evidence="2" id="KW-0677">Repeat</keyword>
<evidence type="ECO:0000256" key="5">
    <source>
        <dbReference type="SAM" id="MobiDB-lite"/>
    </source>
</evidence>
<dbReference type="SUPFAM" id="SSF54791">
    <property type="entry name" value="Eukaryotic type KH-domain (KH-domain type I)"/>
    <property type="match status" value="4"/>
</dbReference>
<dbReference type="Pfam" id="PF00013">
    <property type="entry name" value="KH_1"/>
    <property type="match status" value="4"/>
</dbReference>
<feature type="domain" description="K Homology" evidence="6">
    <location>
        <begin position="90"/>
        <end position="164"/>
    </location>
</feature>
<dbReference type="GO" id="GO:0003723">
    <property type="term" value="F:RNA binding"/>
    <property type="evidence" value="ECO:0007669"/>
    <property type="project" value="UniProtKB-UniRule"/>
</dbReference>
<dbReference type="CDD" id="cd22397">
    <property type="entry name" value="KH-I_FUBP_rpt2"/>
    <property type="match status" value="1"/>
</dbReference>
<feature type="compositionally biased region" description="Basic and acidic residues" evidence="5">
    <location>
        <begin position="49"/>
        <end position="69"/>
    </location>
</feature>
<dbReference type="AlphaFoldDB" id="A0A0V0SN82"/>
<dbReference type="Gene3D" id="3.30.1370.10">
    <property type="entry name" value="K Homology domain, type 1"/>
    <property type="match status" value="4"/>
</dbReference>
<feature type="region of interest" description="Disordered" evidence="5">
    <location>
        <begin position="49"/>
        <end position="72"/>
    </location>
</feature>
<feature type="domain" description="K Homology" evidence="6">
    <location>
        <begin position="287"/>
        <end position="358"/>
    </location>
</feature>
<dbReference type="InterPro" id="IPR004087">
    <property type="entry name" value="KH_dom"/>
</dbReference>
<dbReference type="GO" id="GO:0005634">
    <property type="term" value="C:nucleus"/>
    <property type="evidence" value="ECO:0007669"/>
    <property type="project" value="UniProtKB-SubCell"/>
</dbReference>
<feature type="compositionally biased region" description="Polar residues" evidence="5">
    <location>
        <begin position="609"/>
        <end position="622"/>
    </location>
</feature>
<feature type="domain" description="K Homology" evidence="6">
    <location>
        <begin position="200"/>
        <end position="272"/>
    </location>
</feature>
<keyword evidence="4" id="KW-0694">RNA-binding</keyword>
<reference evidence="7 8" key="1">
    <citation type="submission" date="2015-01" db="EMBL/GenBank/DDBJ databases">
        <title>Evolution of Trichinella species and genotypes.</title>
        <authorList>
            <person name="Korhonen P.K."/>
            <person name="Edoardo P."/>
            <person name="Giuseppe L.R."/>
            <person name="Gasser R.B."/>
        </authorList>
    </citation>
    <scope>NUCLEOTIDE SEQUENCE [LARGE SCALE GENOMIC DNA]</scope>
    <source>
        <strain evidence="7">ISS37</strain>
    </source>
</reference>
<proteinExistence type="predicted"/>
<keyword evidence="8" id="KW-1185">Reference proteome</keyword>
<evidence type="ECO:0000256" key="3">
    <source>
        <dbReference type="ARBA" id="ARBA00023242"/>
    </source>
</evidence>
<dbReference type="Proteomes" id="UP000054630">
    <property type="component" value="Unassembled WGS sequence"/>
</dbReference>
<dbReference type="STRING" id="6336.A0A0V0SN82"/>
<dbReference type="PANTHER" id="PTHR10288">
    <property type="entry name" value="KH DOMAIN CONTAINING RNA BINDING PROTEIN"/>
    <property type="match status" value="1"/>
</dbReference>
<keyword evidence="3" id="KW-0539">Nucleus</keyword>
<feature type="compositionally biased region" description="Low complexity" evidence="5">
    <location>
        <begin position="623"/>
        <end position="642"/>
    </location>
</feature>
<feature type="domain" description="K Homology" evidence="6">
    <location>
        <begin position="413"/>
        <end position="484"/>
    </location>
</feature>
<organism evidence="7 8">
    <name type="scientific">Trichinella nelsoni</name>
    <dbReference type="NCBI Taxonomy" id="6336"/>
    <lineage>
        <taxon>Eukaryota</taxon>
        <taxon>Metazoa</taxon>
        <taxon>Ecdysozoa</taxon>
        <taxon>Nematoda</taxon>
        <taxon>Enoplea</taxon>
        <taxon>Dorylaimia</taxon>
        <taxon>Trichinellida</taxon>
        <taxon>Trichinellidae</taxon>
        <taxon>Trichinella</taxon>
    </lineage>
</organism>
<evidence type="ECO:0000256" key="2">
    <source>
        <dbReference type="ARBA" id="ARBA00022737"/>
    </source>
</evidence>
<comment type="subcellular location">
    <subcellularLocation>
        <location evidence="1">Nucleus</location>
    </subcellularLocation>
</comment>